<dbReference type="GO" id="GO:0003676">
    <property type="term" value="F:nucleic acid binding"/>
    <property type="evidence" value="ECO:0007669"/>
    <property type="project" value="InterPro"/>
</dbReference>
<dbReference type="AlphaFoldDB" id="A0A917J819"/>
<dbReference type="RefSeq" id="WP_188415624.1">
    <property type="nucleotide sequence ID" value="NZ_BMDO01000003.1"/>
</dbReference>
<reference evidence="1" key="2">
    <citation type="submission" date="2020-09" db="EMBL/GenBank/DDBJ databases">
        <authorList>
            <person name="Sun Q."/>
            <person name="Sedlacek I."/>
        </authorList>
    </citation>
    <scope>NUCLEOTIDE SEQUENCE</scope>
    <source>
        <strain evidence="1">CCM 8711</strain>
    </source>
</reference>
<sequence>MSADVTKIELAKALKAIKAVATEDQFNQTKAIYIQAGGEESVMSSVNGLSEEDEFALLTKLLCTAKHIIGFEQRPLIQGEYTVADYYLTMKPACSVYQKKSSQIADYKCVIDVKSTEKDKFKIGGSKLQKLRNFADLLNLPLYFAVRFLRFNNSALWAIVKDEDRSITSLQVNYSDIVTGYRSAFWDEYSILLNPLLILVAEYSKSSTIASLGHQQHGTQISIQFLENQTPLLKLEGGDGFMTSAFMECFNLEEVEVEKVDDDITRQYLKPTLAASLLADLIFKMNRLPVDEFGRIVYDATKLIVRSDTDAHEKLIDRKTIEAILPPLVRANILSFGIIGNHLERWKQLGGIT</sequence>
<dbReference type="Proteomes" id="UP000662074">
    <property type="component" value="Unassembled WGS sequence"/>
</dbReference>
<proteinExistence type="predicted"/>
<organism evidence="1 2">
    <name type="scientific">Mucilaginibacter galii</name>
    <dbReference type="NCBI Taxonomy" id="2005073"/>
    <lineage>
        <taxon>Bacteria</taxon>
        <taxon>Pseudomonadati</taxon>
        <taxon>Bacteroidota</taxon>
        <taxon>Sphingobacteriia</taxon>
        <taxon>Sphingobacteriales</taxon>
        <taxon>Sphingobacteriaceae</taxon>
        <taxon>Mucilaginibacter</taxon>
    </lineage>
</organism>
<protein>
    <recommendedName>
        <fullName evidence="3">Restriction endonuclease</fullName>
    </recommendedName>
</protein>
<dbReference type="Gene3D" id="3.40.1350.10">
    <property type="match status" value="1"/>
</dbReference>
<accession>A0A917J819</accession>
<keyword evidence="2" id="KW-1185">Reference proteome</keyword>
<comment type="caution">
    <text evidence="1">The sequence shown here is derived from an EMBL/GenBank/DDBJ whole genome shotgun (WGS) entry which is preliminary data.</text>
</comment>
<reference evidence="1" key="1">
    <citation type="journal article" date="2014" name="Int. J. Syst. Evol. Microbiol.">
        <title>Complete genome sequence of Corynebacterium casei LMG S-19264T (=DSM 44701T), isolated from a smear-ripened cheese.</title>
        <authorList>
            <consortium name="US DOE Joint Genome Institute (JGI-PGF)"/>
            <person name="Walter F."/>
            <person name="Albersmeier A."/>
            <person name="Kalinowski J."/>
            <person name="Ruckert C."/>
        </authorList>
    </citation>
    <scope>NUCLEOTIDE SEQUENCE</scope>
    <source>
        <strain evidence="1">CCM 8711</strain>
    </source>
</reference>
<name>A0A917J819_9SPHI</name>
<evidence type="ECO:0000313" key="1">
    <source>
        <dbReference type="EMBL" id="GGI50458.1"/>
    </source>
</evidence>
<gene>
    <name evidence="1" type="ORF">GCM10011425_16700</name>
</gene>
<evidence type="ECO:0008006" key="3">
    <source>
        <dbReference type="Google" id="ProtNLM"/>
    </source>
</evidence>
<dbReference type="EMBL" id="BMDO01000003">
    <property type="protein sequence ID" value="GGI50458.1"/>
    <property type="molecule type" value="Genomic_DNA"/>
</dbReference>
<evidence type="ECO:0000313" key="2">
    <source>
        <dbReference type="Proteomes" id="UP000662074"/>
    </source>
</evidence>
<dbReference type="InterPro" id="IPR011856">
    <property type="entry name" value="tRNA_endonuc-like_dom_sf"/>
</dbReference>